<sequence length="106" mass="12431">MKPRRKLKYSKDAITVHWISGHDNIIENEKANEETKRSAGGRDQYSQKRRLPLYLKHTSLPFSTSALKQVQHDITNKRWARLWSKSPHHQHLSKIDLAYSWAPLSS</sequence>
<reference evidence="2 3" key="1">
    <citation type="submission" date="2014-06" db="EMBL/GenBank/DDBJ databases">
        <authorList>
            <consortium name="DOE Joint Genome Institute"/>
            <person name="Kuo A."/>
            <person name="Kohler A."/>
            <person name="Nagy L.G."/>
            <person name="Floudas D."/>
            <person name="Copeland A."/>
            <person name="Barry K.W."/>
            <person name="Cichocki N."/>
            <person name="Veneault-Fourrey C."/>
            <person name="LaButti K."/>
            <person name="Lindquist E.A."/>
            <person name="Lipzen A."/>
            <person name="Lundell T."/>
            <person name="Morin E."/>
            <person name="Murat C."/>
            <person name="Sun H."/>
            <person name="Tunlid A."/>
            <person name="Henrissat B."/>
            <person name="Grigoriev I.V."/>
            <person name="Hibbett D.S."/>
            <person name="Martin F."/>
            <person name="Nordberg H.P."/>
            <person name="Cantor M.N."/>
            <person name="Hua S.X."/>
        </authorList>
    </citation>
    <scope>NUCLEOTIDE SEQUENCE [LARGE SCALE GENOMIC DNA]</scope>
    <source>
        <strain evidence="2 3">ATCC 200175</strain>
    </source>
</reference>
<name>A0A0C9SRZ8_PAXIN</name>
<proteinExistence type="predicted"/>
<gene>
    <name evidence="2" type="ORF">PAXINDRAFT_85385</name>
</gene>
<dbReference type="AlphaFoldDB" id="A0A0C9SRZ8"/>
<dbReference type="EMBL" id="KN819394">
    <property type="protein sequence ID" value="KIJ10849.1"/>
    <property type="molecule type" value="Genomic_DNA"/>
</dbReference>
<feature type="compositionally biased region" description="Basic and acidic residues" evidence="1">
    <location>
        <begin position="28"/>
        <end position="37"/>
    </location>
</feature>
<dbReference type="HOGENOM" id="CLU_164205_1_0_1"/>
<organism evidence="2 3">
    <name type="scientific">Paxillus involutus ATCC 200175</name>
    <dbReference type="NCBI Taxonomy" id="664439"/>
    <lineage>
        <taxon>Eukaryota</taxon>
        <taxon>Fungi</taxon>
        <taxon>Dikarya</taxon>
        <taxon>Basidiomycota</taxon>
        <taxon>Agaricomycotina</taxon>
        <taxon>Agaricomycetes</taxon>
        <taxon>Agaricomycetidae</taxon>
        <taxon>Boletales</taxon>
        <taxon>Paxilineae</taxon>
        <taxon>Paxillaceae</taxon>
        <taxon>Paxillus</taxon>
    </lineage>
</organism>
<evidence type="ECO:0000313" key="2">
    <source>
        <dbReference type="EMBL" id="KIJ10849.1"/>
    </source>
</evidence>
<dbReference type="OrthoDB" id="3265515at2759"/>
<feature type="region of interest" description="Disordered" evidence="1">
    <location>
        <begin position="28"/>
        <end position="48"/>
    </location>
</feature>
<accession>A0A0C9SRZ8</accession>
<keyword evidence="3" id="KW-1185">Reference proteome</keyword>
<evidence type="ECO:0000256" key="1">
    <source>
        <dbReference type="SAM" id="MobiDB-lite"/>
    </source>
</evidence>
<dbReference type="Proteomes" id="UP000053647">
    <property type="component" value="Unassembled WGS sequence"/>
</dbReference>
<reference evidence="3" key="2">
    <citation type="submission" date="2015-01" db="EMBL/GenBank/DDBJ databases">
        <title>Evolutionary Origins and Diversification of the Mycorrhizal Mutualists.</title>
        <authorList>
            <consortium name="DOE Joint Genome Institute"/>
            <consortium name="Mycorrhizal Genomics Consortium"/>
            <person name="Kohler A."/>
            <person name="Kuo A."/>
            <person name="Nagy L.G."/>
            <person name="Floudas D."/>
            <person name="Copeland A."/>
            <person name="Barry K.W."/>
            <person name="Cichocki N."/>
            <person name="Veneault-Fourrey C."/>
            <person name="LaButti K."/>
            <person name="Lindquist E.A."/>
            <person name="Lipzen A."/>
            <person name="Lundell T."/>
            <person name="Morin E."/>
            <person name="Murat C."/>
            <person name="Riley R."/>
            <person name="Ohm R."/>
            <person name="Sun H."/>
            <person name="Tunlid A."/>
            <person name="Henrissat B."/>
            <person name="Grigoriev I.V."/>
            <person name="Hibbett D.S."/>
            <person name="Martin F."/>
        </authorList>
    </citation>
    <scope>NUCLEOTIDE SEQUENCE [LARGE SCALE GENOMIC DNA]</scope>
    <source>
        <strain evidence="3">ATCC 200175</strain>
    </source>
</reference>
<protein>
    <submittedName>
        <fullName evidence="2">Unplaced genomic scaffold PAXINscaffold_72, whole genome shotgun sequence</fullName>
    </submittedName>
</protein>
<evidence type="ECO:0000313" key="3">
    <source>
        <dbReference type="Proteomes" id="UP000053647"/>
    </source>
</evidence>